<dbReference type="EMBL" id="CP001646">
    <property type="protein sequence ID" value="ACS66030.1"/>
    <property type="molecule type" value="Genomic_DNA"/>
</dbReference>
<organism evidence="2">
    <name type="scientific">Ralstonia pickettii (strain 12D)</name>
    <dbReference type="NCBI Taxonomy" id="428406"/>
    <lineage>
        <taxon>Bacteria</taxon>
        <taxon>Pseudomonadati</taxon>
        <taxon>Pseudomonadota</taxon>
        <taxon>Betaproteobacteria</taxon>
        <taxon>Burkholderiales</taxon>
        <taxon>Burkholderiaceae</taxon>
        <taxon>Ralstonia</taxon>
    </lineage>
</organism>
<gene>
    <name evidence="2" type="ordered locus">Rpic12D_4795</name>
</gene>
<feature type="transmembrane region" description="Helical" evidence="1">
    <location>
        <begin position="38"/>
        <end position="67"/>
    </location>
</feature>
<keyword evidence="1" id="KW-1133">Transmembrane helix</keyword>
<keyword evidence="1" id="KW-0812">Transmembrane</keyword>
<evidence type="ECO:0008006" key="3">
    <source>
        <dbReference type="Google" id="ProtNLM"/>
    </source>
</evidence>
<sequence>MNERKRRILEPAANAAEVLIVLSAAITGWLVFFGQDQLLGAFLFPTFLFAVVFAVYGVLSRLALAILRARYRSCEK</sequence>
<dbReference type="AlphaFoldDB" id="C6BPA6"/>
<reference evidence="2" key="1">
    <citation type="submission" date="2009-06" db="EMBL/GenBank/DDBJ databases">
        <title>Complete sequence plasmid 1 of Ralstonia pickettii 12D.</title>
        <authorList>
            <consortium name="US DOE Joint Genome Institute"/>
            <person name="Lucas S."/>
            <person name="Copeland A."/>
            <person name="Lapidus A."/>
            <person name="Glavina del Rio T."/>
            <person name="Dalin E."/>
            <person name="Tice H."/>
            <person name="Bruce D."/>
            <person name="Goodwin L."/>
            <person name="Pitluck S."/>
            <person name="Sims D."/>
            <person name="Meincke L."/>
            <person name="Brettin T."/>
            <person name="Detter J.C."/>
            <person name="Han C."/>
            <person name="Larimer F."/>
            <person name="Land M."/>
            <person name="Hauser L."/>
            <person name="Kyrpides N."/>
            <person name="Ovchinnikova G."/>
            <person name="Marsh T."/>
            <person name="Richardson P."/>
        </authorList>
    </citation>
    <scope>NUCLEOTIDE SEQUENCE [LARGE SCALE GENOMIC DNA]</scope>
    <source>
        <plasmid evidence="2">12D</plasmid>
        <plasmid evidence="2">pRp12D01</plasmid>
    </source>
</reference>
<keyword evidence="1" id="KW-0472">Membrane</keyword>
<evidence type="ECO:0000313" key="2">
    <source>
        <dbReference type="EMBL" id="ACS66030.1"/>
    </source>
</evidence>
<accession>C6BPA6</accession>
<name>C6BPA6_RALP1</name>
<dbReference type="HOGENOM" id="CLU_2651874_0_0_4"/>
<protein>
    <recommendedName>
        <fullName evidence="3">Transmembrane protein</fullName>
    </recommendedName>
</protein>
<dbReference type="KEGG" id="rpf:Rpic12D_4795"/>
<evidence type="ECO:0000256" key="1">
    <source>
        <dbReference type="SAM" id="Phobius"/>
    </source>
</evidence>
<proteinExistence type="predicted"/>
<keyword evidence="2" id="KW-0614">Plasmid</keyword>
<feature type="transmembrane region" description="Helical" evidence="1">
    <location>
        <begin position="12"/>
        <end position="32"/>
    </location>
</feature>
<geneLocation type="plasmid" evidence="2">
    <name>pRp12D01</name>
</geneLocation>